<dbReference type="InterPro" id="IPR035986">
    <property type="entry name" value="PKD_dom_sf"/>
</dbReference>
<dbReference type="Gene3D" id="3.40.50.200">
    <property type="entry name" value="Peptidase S8/S53 domain"/>
    <property type="match status" value="1"/>
</dbReference>
<feature type="domain" description="PKD" evidence="8">
    <location>
        <begin position="533"/>
        <end position="596"/>
    </location>
</feature>
<dbReference type="Proteomes" id="UP001612741">
    <property type="component" value="Unassembled WGS sequence"/>
</dbReference>
<feature type="active site" description="Charge relay system" evidence="5">
    <location>
        <position position="141"/>
    </location>
</feature>
<feature type="domain" description="PKD" evidence="8">
    <location>
        <begin position="425"/>
        <end position="506"/>
    </location>
</feature>
<evidence type="ECO:0000256" key="7">
    <source>
        <dbReference type="SAM" id="SignalP"/>
    </source>
</evidence>
<dbReference type="InterPro" id="IPR036852">
    <property type="entry name" value="Peptidase_S8/S53_dom_sf"/>
</dbReference>
<evidence type="ECO:0000256" key="5">
    <source>
        <dbReference type="PROSITE-ProRule" id="PRU01240"/>
    </source>
</evidence>
<dbReference type="InterPro" id="IPR022398">
    <property type="entry name" value="Peptidase_S8_His-AS"/>
</dbReference>
<dbReference type="SUPFAM" id="SSF52743">
    <property type="entry name" value="Subtilisin-like"/>
    <property type="match status" value="1"/>
</dbReference>
<dbReference type="PROSITE" id="PS00136">
    <property type="entry name" value="SUBTILASE_ASP"/>
    <property type="match status" value="1"/>
</dbReference>
<dbReference type="InterPro" id="IPR037045">
    <property type="entry name" value="S8pro/Inhibitor_I9_sf"/>
</dbReference>
<dbReference type="SUPFAM" id="SSF49299">
    <property type="entry name" value="PKD domain"/>
    <property type="match status" value="2"/>
</dbReference>
<gene>
    <name evidence="9" type="ORF">ACIBG2_48330</name>
</gene>
<dbReference type="InterPro" id="IPR015500">
    <property type="entry name" value="Peptidase_S8_subtilisin-rel"/>
</dbReference>
<evidence type="ECO:0000256" key="3">
    <source>
        <dbReference type="ARBA" id="ARBA00022801"/>
    </source>
</evidence>
<keyword evidence="7" id="KW-0732">Signal</keyword>
<sequence length="596" mass="60253">MRTSTPWLASLVGALALLSLPAPVSATTAAAQTQSYIVELNPHLKTAPRTAAAEQVGQYGGEVVGVYQHAFKGYTAKLTPAAAKALRRSPNVLSVEPDAVVSAFPQTVPTGVKRIFAPNNPNLDIDGTDDVRINVDVAVVDTGVDFDHPDLNVAGRANCQTGACVDNSGDDDNGHGSHVAGTVGALDNAIGPVGVAPGARIWGVKVLNSAGSGTLSAIAAGLDWVVARASTIEVINMSLGCNGCTSSAISNAITNATNAGVVVVVAAGNSAANASTFFPANHADVVTVSAMTDFDGLPGGLGGTDILVPCRTDGARDTDDTLAWFSNFGTTIEITAPGTCIYSTWMNGGYNTISGTSMASPHVAGAAGVLTSGANKPTNRTGALAVRSKLVATGNQNWTDDATDGVKEPLLDVHDSTQYPPGPGGNQPPVATYTNTCSGLSCSFNGSGSSDPDGSITSYAWDFGDGGTGAGAAAAHTYAAAGTYAVKLTVTDNGGASGTVTKSITVGTTTNQPPTAAFTQTCRVIFIFRWCDFNGTGSSDPDGTITAYAWEFGDGTTGTGATVRHFYTTAGAKNVKLTVTDDKGATGSVTKPVTVP</sequence>
<feature type="active site" description="Charge relay system" evidence="5">
    <location>
        <position position="357"/>
    </location>
</feature>
<evidence type="ECO:0000256" key="1">
    <source>
        <dbReference type="ARBA" id="ARBA00011073"/>
    </source>
</evidence>
<dbReference type="InterPro" id="IPR013783">
    <property type="entry name" value="Ig-like_fold"/>
</dbReference>
<dbReference type="PRINTS" id="PR00723">
    <property type="entry name" value="SUBTILISIN"/>
</dbReference>
<dbReference type="PROSITE" id="PS51892">
    <property type="entry name" value="SUBTILASE"/>
    <property type="match status" value="1"/>
</dbReference>
<dbReference type="PROSITE" id="PS50093">
    <property type="entry name" value="PKD"/>
    <property type="match status" value="2"/>
</dbReference>
<dbReference type="Pfam" id="PF05922">
    <property type="entry name" value="Inhibitor_I9"/>
    <property type="match status" value="1"/>
</dbReference>
<dbReference type="PROSITE" id="PS00137">
    <property type="entry name" value="SUBTILASE_HIS"/>
    <property type="match status" value="1"/>
</dbReference>
<dbReference type="SUPFAM" id="SSF54897">
    <property type="entry name" value="Protease propeptides/inhibitors"/>
    <property type="match status" value="1"/>
</dbReference>
<feature type="active site" description="Charge relay system" evidence="5">
    <location>
        <position position="175"/>
    </location>
</feature>
<comment type="similarity">
    <text evidence="1 5 6">Belongs to the peptidase S8 family.</text>
</comment>
<keyword evidence="10" id="KW-1185">Reference proteome</keyword>
<dbReference type="InterPro" id="IPR022409">
    <property type="entry name" value="PKD/Chitinase_dom"/>
</dbReference>
<evidence type="ECO:0000259" key="8">
    <source>
        <dbReference type="PROSITE" id="PS50093"/>
    </source>
</evidence>
<keyword evidence="3 5" id="KW-0378">Hydrolase</keyword>
<dbReference type="CDD" id="cd00146">
    <property type="entry name" value="PKD"/>
    <property type="match status" value="2"/>
</dbReference>
<evidence type="ECO:0000256" key="6">
    <source>
        <dbReference type="RuleBase" id="RU003355"/>
    </source>
</evidence>
<dbReference type="PANTHER" id="PTHR43806:SF11">
    <property type="entry name" value="CEREVISIN-RELATED"/>
    <property type="match status" value="1"/>
</dbReference>
<dbReference type="Pfam" id="PF00082">
    <property type="entry name" value="Peptidase_S8"/>
    <property type="match status" value="1"/>
</dbReference>
<feature type="chain" id="PRO_5046992474" evidence="7">
    <location>
        <begin position="27"/>
        <end position="596"/>
    </location>
</feature>
<evidence type="ECO:0000256" key="2">
    <source>
        <dbReference type="ARBA" id="ARBA00022670"/>
    </source>
</evidence>
<dbReference type="EMBL" id="JBITGY010000018">
    <property type="protein sequence ID" value="MFI6505262.1"/>
    <property type="molecule type" value="Genomic_DNA"/>
</dbReference>
<proteinExistence type="inferred from homology"/>
<dbReference type="InterPro" id="IPR000209">
    <property type="entry name" value="Peptidase_S8/S53_dom"/>
</dbReference>
<dbReference type="PROSITE" id="PS00138">
    <property type="entry name" value="SUBTILASE_SER"/>
    <property type="match status" value="1"/>
</dbReference>
<dbReference type="SMART" id="SM00089">
    <property type="entry name" value="PKD"/>
    <property type="match status" value="2"/>
</dbReference>
<evidence type="ECO:0000313" key="10">
    <source>
        <dbReference type="Proteomes" id="UP001612741"/>
    </source>
</evidence>
<evidence type="ECO:0000313" key="9">
    <source>
        <dbReference type="EMBL" id="MFI6505262.1"/>
    </source>
</evidence>
<dbReference type="InterPro" id="IPR010259">
    <property type="entry name" value="S8pro/Inhibitor_I9"/>
</dbReference>
<name>A0ABW7ZBH3_9ACTN</name>
<evidence type="ECO:0000256" key="4">
    <source>
        <dbReference type="ARBA" id="ARBA00022825"/>
    </source>
</evidence>
<accession>A0ABW7ZBH3</accession>
<keyword evidence="4 5" id="KW-0720">Serine protease</keyword>
<dbReference type="Pfam" id="PF18911">
    <property type="entry name" value="PKD_4"/>
    <property type="match status" value="2"/>
</dbReference>
<dbReference type="InterPro" id="IPR023827">
    <property type="entry name" value="Peptidase_S8_Asp-AS"/>
</dbReference>
<dbReference type="InterPro" id="IPR023828">
    <property type="entry name" value="Peptidase_S8_Ser-AS"/>
</dbReference>
<feature type="signal peptide" evidence="7">
    <location>
        <begin position="1"/>
        <end position="26"/>
    </location>
</feature>
<comment type="caution">
    <text evidence="9">The sequence shown here is derived from an EMBL/GenBank/DDBJ whole genome shotgun (WGS) entry which is preliminary data.</text>
</comment>
<keyword evidence="2 5" id="KW-0645">Protease</keyword>
<organism evidence="9 10">
    <name type="scientific">Nonomuraea typhae</name>
    <dbReference type="NCBI Taxonomy" id="2603600"/>
    <lineage>
        <taxon>Bacteria</taxon>
        <taxon>Bacillati</taxon>
        <taxon>Actinomycetota</taxon>
        <taxon>Actinomycetes</taxon>
        <taxon>Streptosporangiales</taxon>
        <taxon>Streptosporangiaceae</taxon>
        <taxon>Nonomuraea</taxon>
    </lineage>
</organism>
<protein>
    <submittedName>
        <fullName evidence="9">S8 family serine peptidase</fullName>
    </submittedName>
</protein>
<dbReference type="PANTHER" id="PTHR43806">
    <property type="entry name" value="PEPTIDASE S8"/>
    <property type="match status" value="1"/>
</dbReference>
<dbReference type="InterPro" id="IPR000601">
    <property type="entry name" value="PKD_dom"/>
</dbReference>
<dbReference type="InterPro" id="IPR050131">
    <property type="entry name" value="Peptidase_S8_subtilisin-like"/>
</dbReference>
<dbReference type="Gene3D" id="3.30.70.80">
    <property type="entry name" value="Peptidase S8 propeptide/proteinase inhibitor I9"/>
    <property type="match status" value="1"/>
</dbReference>
<dbReference type="Gene3D" id="2.60.40.10">
    <property type="entry name" value="Immunoglobulins"/>
    <property type="match status" value="2"/>
</dbReference>
<reference evidence="9 10" key="1">
    <citation type="submission" date="2024-10" db="EMBL/GenBank/DDBJ databases">
        <title>The Natural Products Discovery Center: Release of the First 8490 Sequenced Strains for Exploring Actinobacteria Biosynthetic Diversity.</title>
        <authorList>
            <person name="Kalkreuter E."/>
            <person name="Kautsar S.A."/>
            <person name="Yang D."/>
            <person name="Bader C.D."/>
            <person name="Teijaro C.N."/>
            <person name="Fluegel L."/>
            <person name="Davis C.M."/>
            <person name="Simpson J.R."/>
            <person name="Lauterbach L."/>
            <person name="Steele A.D."/>
            <person name="Gui C."/>
            <person name="Meng S."/>
            <person name="Li G."/>
            <person name="Viehrig K."/>
            <person name="Ye F."/>
            <person name="Su P."/>
            <person name="Kiefer A.F."/>
            <person name="Nichols A."/>
            <person name="Cepeda A.J."/>
            <person name="Yan W."/>
            <person name="Fan B."/>
            <person name="Jiang Y."/>
            <person name="Adhikari A."/>
            <person name="Zheng C.-J."/>
            <person name="Schuster L."/>
            <person name="Cowan T.M."/>
            <person name="Smanski M.J."/>
            <person name="Chevrette M.G."/>
            <person name="De Carvalho L.P.S."/>
            <person name="Shen B."/>
        </authorList>
    </citation>
    <scope>NUCLEOTIDE SEQUENCE [LARGE SCALE GENOMIC DNA]</scope>
    <source>
        <strain evidence="9 10">NPDC050545</strain>
    </source>
</reference>
<dbReference type="RefSeq" id="WP_397091331.1">
    <property type="nucleotide sequence ID" value="NZ_JBITGY010000018.1"/>
</dbReference>